<feature type="compositionally biased region" description="Polar residues" evidence="5">
    <location>
        <begin position="208"/>
        <end position="222"/>
    </location>
</feature>
<dbReference type="GO" id="GO:0044613">
    <property type="term" value="C:nuclear pore central transport channel"/>
    <property type="evidence" value="ECO:0007669"/>
    <property type="project" value="TreeGrafter"/>
</dbReference>
<dbReference type="Gene3D" id="1.20.5.170">
    <property type="match status" value="1"/>
</dbReference>
<organism evidence="8 9">
    <name type="scientific">Fistulina hepatica ATCC 64428</name>
    <dbReference type="NCBI Taxonomy" id="1128425"/>
    <lineage>
        <taxon>Eukaryota</taxon>
        <taxon>Fungi</taxon>
        <taxon>Dikarya</taxon>
        <taxon>Basidiomycota</taxon>
        <taxon>Agaricomycotina</taxon>
        <taxon>Agaricomycetes</taxon>
        <taxon>Agaricomycetidae</taxon>
        <taxon>Agaricales</taxon>
        <taxon>Fistulinaceae</taxon>
        <taxon>Fistulina</taxon>
    </lineage>
</organism>
<keyword evidence="3" id="KW-0653">Protein transport</keyword>
<protein>
    <recommendedName>
        <fullName evidence="6">Nucleoporin Nup54 alpha-helical domain-containing protein</fullName>
    </recommendedName>
</protein>
<feature type="compositionally biased region" description="Gly residues" evidence="5">
    <location>
        <begin position="1"/>
        <end position="10"/>
    </location>
</feature>
<feature type="region of interest" description="Disordered" evidence="5">
    <location>
        <begin position="99"/>
        <end position="143"/>
    </location>
</feature>
<accession>A0A0D7A5W3</accession>
<feature type="region of interest" description="Disordered" evidence="5">
    <location>
        <begin position="1"/>
        <end position="46"/>
    </location>
</feature>
<comment type="subcellular location">
    <subcellularLocation>
        <location evidence="1">Nucleus</location>
        <location evidence="1">Nuclear pore complex</location>
    </subcellularLocation>
</comment>
<keyword evidence="3" id="KW-0811">Translocation</keyword>
<name>A0A0D7A5W3_9AGAR</name>
<feature type="compositionally biased region" description="Polar residues" evidence="5">
    <location>
        <begin position="123"/>
        <end position="136"/>
    </location>
</feature>
<evidence type="ECO:0000256" key="4">
    <source>
        <dbReference type="ARBA" id="ARBA00023242"/>
    </source>
</evidence>
<keyword evidence="2" id="KW-0813">Transport</keyword>
<dbReference type="GO" id="GO:0036228">
    <property type="term" value="P:protein localization to nuclear inner membrane"/>
    <property type="evidence" value="ECO:0007669"/>
    <property type="project" value="TreeGrafter"/>
</dbReference>
<dbReference type="InterPro" id="IPR024864">
    <property type="entry name" value="Nup54/Nup57/Nup44"/>
</dbReference>
<dbReference type="GO" id="GO:0006607">
    <property type="term" value="P:NLS-bearing protein import into nucleus"/>
    <property type="evidence" value="ECO:0007669"/>
    <property type="project" value="TreeGrafter"/>
</dbReference>
<dbReference type="GO" id="GO:0006999">
    <property type="term" value="P:nuclear pore organization"/>
    <property type="evidence" value="ECO:0007669"/>
    <property type="project" value="TreeGrafter"/>
</dbReference>
<evidence type="ECO:0000259" key="6">
    <source>
        <dbReference type="Pfam" id="PF13874"/>
    </source>
</evidence>
<feature type="region of interest" description="Disordered" evidence="5">
    <location>
        <begin position="191"/>
        <end position="222"/>
    </location>
</feature>
<keyword evidence="3" id="KW-0509">mRNA transport</keyword>
<reference evidence="8 9" key="1">
    <citation type="journal article" date="2015" name="Fungal Genet. Biol.">
        <title>Evolution of novel wood decay mechanisms in Agaricales revealed by the genome sequences of Fistulina hepatica and Cylindrobasidium torrendii.</title>
        <authorList>
            <person name="Floudas D."/>
            <person name="Held B.W."/>
            <person name="Riley R."/>
            <person name="Nagy L.G."/>
            <person name="Koehler G."/>
            <person name="Ransdell A.S."/>
            <person name="Younus H."/>
            <person name="Chow J."/>
            <person name="Chiniquy J."/>
            <person name="Lipzen A."/>
            <person name="Tritt A."/>
            <person name="Sun H."/>
            <person name="Haridas S."/>
            <person name="LaButti K."/>
            <person name="Ohm R.A."/>
            <person name="Kues U."/>
            <person name="Blanchette R.A."/>
            <person name="Grigoriev I.V."/>
            <person name="Minto R.E."/>
            <person name="Hibbett D.S."/>
        </authorList>
    </citation>
    <scope>NUCLEOTIDE SEQUENCE [LARGE SCALE GENOMIC DNA]</scope>
    <source>
        <strain evidence="8 9">ATCC 64428</strain>
    </source>
</reference>
<dbReference type="Proteomes" id="UP000054144">
    <property type="component" value="Unassembled WGS sequence"/>
</dbReference>
<evidence type="ECO:0000313" key="9">
    <source>
        <dbReference type="Proteomes" id="UP000054144"/>
    </source>
</evidence>
<evidence type="ECO:0000256" key="1">
    <source>
        <dbReference type="ARBA" id="ARBA00004567"/>
    </source>
</evidence>
<dbReference type="EMBL" id="KN882034">
    <property type="protein sequence ID" value="KIY46387.1"/>
    <property type="molecule type" value="Genomic_DNA"/>
</dbReference>
<keyword evidence="9" id="KW-1185">Reference proteome</keyword>
<dbReference type="InterPro" id="IPR025574">
    <property type="entry name" value="Nucleoporin_FG_rpt"/>
</dbReference>
<dbReference type="InterPro" id="IPR025712">
    <property type="entry name" value="Nup54_alpha-helical_dom"/>
</dbReference>
<proteinExistence type="predicted"/>
<dbReference type="Pfam" id="PF13874">
    <property type="entry name" value="Nup54"/>
    <property type="match status" value="1"/>
</dbReference>
<evidence type="ECO:0000256" key="3">
    <source>
        <dbReference type="ARBA" id="ARBA00023132"/>
    </source>
</evidence>
<dbReference type="EMBL" id="KN882148">
    <property type="protein sequence ID" value="KIY43006.1"/>
    <property type="molecule type" value="Genomic_DNA"/>
</dbReference>
<feature type="non-terminal residue" evidence="8">
    <location>
        <position position="1"/>
    </location>
</feature>
<keyword evidence="4" id="KW-0539">Nucleus</keyword>
<dbReference type="PANTHER" id="PTHR13000">
    <property type="entry name" value="NUCLEOPORIN P54"/>
    <property type="match status" value="1"/>
</dbReference>
<evidence type="ECO:0000256" key="2">
    <source>
        <dbReference type="ARBA" id="ARBA00022448"/>
    </source>
</evidence>
<feature type="compositionally biased region" description="Low complexity" evidence="5">
    <location>
        <begin position="29"/>
        <end position="46"/>
    </location>
</feature>
<keyword evidence="3" id="KW-0906">Nuclear pore complex</keyword>
<dbReference type="PANTHER" id="PTHR13000:SF0">
    <property type="entry name" value="NUCLEOPORIN P54"/>
    <property type="match status" value="1"/>
</dbReference>
<gene>
    <name evidence="7" type="ORF">FISHEDRAFT_27163</name>
    <name evidence="8" type="ORF">FISHEDRAFT_27973</name>
</gene>
<evidence type="ECO:0000313" key="8">
    <source>
        <dbReference type="EMBL" id="KIY46387.1"/>
    </source>
</evidence>
<sequence length="490" mass="50865">PAAGTSGGLFGSTANQSAAQPATGGGLFGQTQQNHQTQNTGTGLFGSTLGSASTATGGGLFGNTAATQPAAGSGGLFGNTATQPAGGSLFGSTGASTTGTGGGLFGKPAGQTTGTGGLFGSPAVQSATGTSTQPQQIGGLFGSTTGSGGLFGAKPTTSLFSSSTQPAGSGLFGASTTATSAPAASASLFGGANVQQQQQQQQGPSLFGASTQQTNPATSNNALVPRAQGASSPQLGGDSATQFLRLNQQIEAIVTSWNPDSPQCRFQHYFYNVEDPNRVNLFGRPPNAKNDVLWETAVRKNPNPACMVPVVAIGFDDLRGRADAQAQISTQHQEQVKALKNRIADLVNSHSIKNYTRFQRAATMRRQLEQRILRLVQHLHILIPSVRASAIRPSEEELRLRLEALAEEMYGSKEDGRKDRMRGKLNELWALVGALGAVNDHVRNDEADWAVVDEDGLAQITSILAGQQAGIQHLTKVLQQDQRDIDIILG</sequence>
<dbReference type="GO" id="GO:0017056">
    <property type="term" value="F:structural constituent of nuclear pore"/>
    <property type="evidence" value="ECO:0007669"/>
    <property type="project" value="TreeGrafter"/>
</dbReference>
<feature type="non-terminal residue" evidence="8">
    <location>
        <position position="490"/>
    </location>
</feature>
<dbReference type="AlphaFoldDB" id="A0A0D7A5W3"/>
<feature type="domain" description="Nucleoporin Nup54 alpha-helical" evidence="6">
    <location>
        <begin position="285"/>
        <end position="431"/>
    </location>
</feature>
<evidence type="ECO:0000313" key="7">
    <source>
        <dbReference type="EMBL" id="KIY43006.1"/>
    </source>
</evidence>
<evidence type="ECO:0000256" key="5">
    <source>
        <dbReference type="SAM" id="MobiDB-lite"/>
    </source>
</evidence>
<dbReference type="OrthoDB" id="6162375at2759"/>
<dbReference type="Pfam" id="PF13634">
    <property type="entry name" value="Nucleoporin_FG"/>
    <property type="match status" value="1"/>
</dbReference>